<dbReference type="PROSITE" id="PS50929">
    <property type="entry name" value="ABC_TM1F"/>
    <property type="match status" value="2"/>
</dbReference>
<feature type="domain" description="ABC transporter" evidence="10">
    <location>
        <begin position="1092"/>
        <end position="1307"/>
    </location>
</feature>
<dbReference type="PROSITE" id="PS50893">
    <property type="entry name" value="ABC_TRANSPORTER_2"/>
    <property type="match status" value="2"/>
</dbReference>
<feature type="transmembrane region" description="Helical" evidence="9">
    <location>
        <begin position="222"/>
        <end position="243"/>
    </location>
</feature>
<feature type="domain" description="ABC transporter" evidence="10">
    <location>
        <begin position="490"/>
        <end position="712"/>
    </location>
</feature>
<keyword evidence="4 9" id="KW-0812">Transmembrane</keyword>
<feature type="transmembrane region" description="Helical" evidence="9">
    <location>
        <begin position="106"/>
        <end position="130"/>
    </location>
</feature>
<reference evidence="12 13" key="1">
    <citation type="submission" date="2022-05" db="EMBL/GenBank/DDBJ databases">
        <authorList>
            <consortium name="Genoscope - CEA"/>
            <person name="William W."/>
        </authorList>
    </citation>
    <scope>NUCLEOTIDE SEQUENCE [LARGE SCALE GENOMIC DNA]</scope>
</reference>
<dbReference type="InterPro" id="IPR044746">
    <property type="entry name" value="ABCC_6TM_D1"/>
</dbReference>
<evidence type="ECO:0000256" key="1">
    <source>
        <dbReference type="ARBA" id="ARBA00004141"/>
    </source>
</evidence>
<feature type="transmembrane region" description="Helical" evidence="9">
    <location>
        <begin position="1000"/>
        <end position="1021"/>
    </location>
</feature>
<feature type="transmembrane region" description="Helical" evidence="9">
    <location>
        <begin position="849"/>
        <end position="866"/>
    </location>
</feature>
<dbReference type="EMBL" id="CALNXK010000049">
    <property type="protein sequence ID" value="CAH3131149.1"/>
    <property type="molecule type" value="Genomic_DNA"/>
</dbReference>
<keyword evidence="3" id="KW-0813">Transport</keyword>
<feature type="transmembrane region" description="Helical" evidence="9">
    <location>
        <begin position="887"/>
        <end position="908"/>
    </location>
</feature>
<evidence type="ECO:0000256" key="7">
    <source>
        <dbReference type="ARBA" id="ARBA00022989"/>
    </source>
</evidence>
<evidence type="ECO:0000313" key="13">
    <source>
        <dbReference type="Proteomes" id="UP001159405"/>
    </source>
</evidence>
<dbReference type="PROSITE" id="PS00211">
    <property type="entry name" value="ABC_TRANSPORTER_1"/>
    <property type="match status" value="2"/>
</dbReference>
<keyword evidence="6" id="KW-0067">ATP-binding</keyword>
<feature type="domain" description="ABC transmembrane type-1" evidence="11">
    <location>
        <begin position="108"/>
        <end position="374"/>
    </location>
</feature>
<protein>
    <recommendedName>
        <fullName evidence="14">Multidrug resistance-associated protein 4</fullName>
    </recommendedName>
</protein>
<evidence type="ECO:0000256" key="8">
    <source>
        <dbReference type="ARBA" id="ARBA00023136"/>
    </source>
</evidence>
<dbReference type="Pfam" id="PF00664">
    <property type="entry name" value="ABC_membrane"/>
    <property type="match status" value="2"/>
</dbReference>
<dbReference type="InterPro" id="IPR003593">
    <property type="entry name" value="AAA+_ATPase"/>
</dbReference>
<dbReference type="Gene3D" id="1.20.1560.10">
    <property type="entry name" value="ABC transporter type 1, transmembrane domain"/>
    <property type="match status" value="2"/>
</dbReference>
<proteinExistence type="inferred from homology"/>
<dbReference type="InterPro" id="IPR011527">
    <property type="entry name" value="ABC1_TM_dom"/>
</dbReference>
<feature type="transmembrane region" description="Helical" evidence="9">
    <location>
        <begin position="914"/>
        <end position="935"/>
    </location>
</feature>
<evidence type="ECO:0000259" key="10">
    <source>
        <dbReference type="PROSITE" id="PS50893"/>
    </source>
</evidence>
<dbReference type="InterPro" id="IPR003439">
    <property type="entry name" value="ABC_transporter-like_ATP-bd"/>
</dbReference>
<dbReference type="CDD" id="cd18579">
    <property type="entry name" value="ABC_6TM_ABCC_D1"/>
    <property type="match status" value="1"/>
</dbReference>
<gene>
    <name evidence="12" type="ORF">PLOB_00034995</name>
</gene>
<dbReference type="SUPFAM" id="SSF90123">
    <property type="entry name" value="ABC transporter transmembrane region"/>
    <property type="match status" value="2"/>
</dbReference>
<feature type="domain" description="ABC transmembrane type-1" evidence="11">
    <location>
        <begin position="780"/>
        <end position="1038"/>
    </location>
</feature>
<evidence type="ECO:0000256" key="4">
    <source>
        <dbReference type="ARBA" id="ARBA00022692"/>
    </source>
</evidence>
<dbReference type="Pfam" id="PF00005">
    <property type="entry name" value="ABC_tran"/>
    <property type="match status" value="2"/>
</dbReference>
<accession>A0ABN8P3G8</accession>
<feature type="transmembrane region" description="Helical" evidence="9">
    <location>
        <begin position="817"/>
        <end position="843"/>
    </location>
</feature>
<evidence type="ECO:0008006" key="14">
    <source>
        <dbReference type="Google" id="ProtNLM"/>
    </source>
</evidence>
<dbReference type="SUPFAM" id="SSF52540">
    <property type="entry name" value="P-loop containing nucleoside triphosphate hydrolases"/>
    <property type="match status" value="2"/>
</dbReference>
<dbReference type="PANTHER" id="PTHR24223">
    <property type="entry name" value="ATP-BINDING CASSETTE SUB-FAMILY C"/>
    <property type="match status" value="1"/>
</dbReference>
<evidence type="ECO:0000313" key="12">
    <source>
        <dbReference type="EMBL" id="CAH3131149.1"/>
    </source>
</evidence>
<sequence length="1307" mass="146059">MTDRVFFGLKLGKRLMDREASSNEVPQHPQSKANWISFLLFWWTNDLFKTGNKRPLQQSDFWPLHDEDKTCLLTEQLQSQWTKDLKNDKDPRLWKTAMKVLSRKELCIIGFAGFLDSVGRFLQPFFLGVFISTLVSSTPEQALLACCALLMLLVVVMKSVAVHHSSFKLYVIGMRMKASLKGLIFKKILLLGQQTLNGFTKGHVIDLVSNDLQRMEQAARQFFRLLVAIFDVTVAVPLMWHFIGWQALMSLVFLLLLVPFGGFLTYLAGKLRLKTAAVSDRRINLMAEIVAGIREVKTHALEWFFLEQIQETRKEEMKIIRQKSVLVSCGISMMYTSGVVAAFISLLTLVFTGSNLTPFKVFTLLSIINVLRNSALRSIAEGLHFIYEAYVSFGRIQEFLVLPEMHCLTDGKHSSKNGKDLLFANKRIGKVVVDVSDGLTYFNEYTKKSCIITKFVKIQDDHNGNNPLSSLGLSQTELKKACEPDTKAGIKLSNVACKIIDDNKTPLRSITFEARDKTLTVITGPVGSGKSTLLSLIACEMPTTAGNIEVSGSIAYVPQIPWVFSGTLRENILFGRPFQSEKYFRTIHACALEEDIERFPDRDQVVIGERGNTLSGGQQARVSLARAVYADCDIYLLDNPLAAIDANVGDFIFKHCILGMLSDKLRLMVSHKEYSIKSADQVIILRDGSVIAKGKFAELHEDEAGKDFLEPRSNRIGNEARNTLLLERQSMAAQWDRSENILDKSSRSMATPEEDRVTGTVSFKLYWDYLRAGLNPVALVALIIIFILSQGIMVLPDLCLSFLTTLPHEEQKERKNIGIYASCVAAAVLFTTCRAFVFFQAVLRSSENVHNNMATAILKAPILFFDSNPVGRILNRFSKDIGCLDEVLPKTFLFAIQLVMFVLTAALLPLAANAWLAAVVVPIIILYVYIARYFLKTSRELKRLESVCRSPVLSQIAETLDGLDTIRTRKRQQEFADLLYRYQDNHNRSYYMVLAGTRWLGIRLDFISAFLIGVVALFAAFNSQDNAALVGIAFVYVFETVHFTQVSVQQSAEVESLMTSVERVMAISKINPEPGYKTASTITGQWPTNGQITFTGVSLRYYPEGAKVLDNLNLSIDGQSKTGIVGRTGSGKSSIIAALMRIPEAEGTITIDGVKLNDLNVQQSRRCISVLRQDPVVFSGTIRKNLDPLGKHSDAVLWAALEAVQLKQLVETLQGKLSYTLTNSGMNLSVGEKQLLCLARVMLQGSKIVILDEPTAHVDPKTEHIIQETIRDKLKNSTVIMISHRVKSIEHCDKIVALKDGHLIDEP</sequence>
<comment type="caution">
    <text evidence="12">The sequence shown here is derived from an EMBL/GenBank/DDBJ whole genome shotgun (WGS) entry which is preliminary data.</text>
</comment>
<dbReference type="Proteomes" id="UP001159405">
    <property type="component" value="Unassembled WGS sequence"/>
</dbReference>
<keyword evidence="13" id="KW-1185">Reference proteome</keyword>
<comment type="similarity">
    <text evidence="2">Belongs to the ABC transporter superfamily. ABCC family. Conjugate transporter (TC 3.A.1.208) subfamily.</text>
</comment>
<feature type="transmembrane region" description="Helical" evidence="9">
    <location>
        <begin position="779"/>
        <end position="805"/>
    </location>
</feature>
<name>A0ABN8P3G8_9CNID</name>
<feature type="transmembrane region" description="Helical" evidence="9">
    <location>
        <begin position="249"/>
        <end position="269"/>
    </location>
</feature>
<evidence type="ECO:0000256" key="3">
    <source>
        <dbReference type="ARBA" id="ARBA00022448"/>
    </source>
</evidence>
<comment type="subcellular location">
    <subcellularLocation>
        <location evidence="1">Membrane</location>
        <topology evidence="1">Multi-pass membrane protein</topology>
    </subcellularLocation>
</comment>
<dbReference type="PANTHER" id="PTHR24223:SF456">
    <property type="entry name" value="MULTIDRUG RESISTANCE-ASSOCIATED PROTEIN LETHAL(2)03659"/>
    <property type="match status" value="1"/>
</dbReference>
<evidence type="ECO:0000256" key="9">
    <source>
        <dbReference type="SAM" id="Phobius"/>
    </source>
</evidence>
<evidence type="ECO:0000256" key="5">
    <source>
        <dbReference type="ARBA" id="ARBA00022741"/>
    </source>
</evidence>
<feature type="transmembrane region" description="Helical" evidence="9">
    <location>
        <begin position="325"/>
        <end position="351"/>
    </location>
</feature>
<dbReference type="InterPro" id="IPR017871">
    <property type="entry name" value="ABC_transporter-like_CS"/>
</dbReference>
<dbReference type="InterPro" id="IPR050173">
    <property type="entry name" value="ABC_transporter_C-like"/>
</dbReference>
<keyword evidence="8 9" id="KW-0472">Membrane</keyword>
<dbReference type="CDD" id="cd03250">
    <property type="entry name" value="ABCC_MRP_domain1"/>
    <property type="match status" value="1"/>
</dbReference>
<dbReference type="Gene3D" id="3.40.50.300">
    <property type="entry name" value="P-loop containing nucleotide triphosphate hydrolases"/>
    <property type="match status" value="2"/>
</dbReference>
<dbReference type="InterPro" id="IPR036640">
    <property type="entry name" value="ABC1_TM_sf"/>
</dbReference>
<dbReference type="InterPro" id="IPR027417">
    <property type="entry name" value="P-loop_NTPase"/>
</dbReference>
<keyword evidence="7 9" id="KW-1133">Transmembrane helix</keyword>
<dbReference type="SMART" id="SM00382">
    <property type="entry name" value="AAA"/>
    <property type="match status" value="2"/>
</dbReference>
<organism evidence="12 13">
    <name type="scientific">Porites lobata</name>
    <dbReference type="NCBI Taxonomy" id="104759"/>
    <lineage>
        <taxon>Eukaryota</taxon>
        <taxon>Metazoa</taxon>
        <taxon>Cnidaria</taxon>
        <taxon>Anthozoa</taxon>
        <taxon>Hexacorallia</taxon>
        <taxon>Scleractinia</taxon>
        <taxon>Fungiina</taxon>
        <taxon>Poritidae</taxon>
        <taxon>Porites</taxon>
    </lineage>
</organism>
<evidence type="ECO:0000256" key="2">
    <source>
        <dbReference type="ARBA" id="ARBA00009726"/>
    </source>
</evidence>
<evidence type="ECO:0000259" key="11">
    <source>
        <dbReference type="PROSITE" id="PS50929"/>
    </source>
</evidence>
<keyword evidence="5" id="KW-0547">Nucleotide-binding</keyword>
<dbReference type="CDD" id="cd03244">
    <property type="entry name" value="ABCC_MRP_domain2"/>
    <property type="match status" value="1"/>
</dbReference>
<feature type="transmembrane region" description="Helical" evidence="9">
    <location>
        <begin position="142"/>
        <end position="161"/>
    </location>
</feature>
<evidence type="ECO:0000256" key="6">
    <source>
        <dbReference type="ARBA" id="ARBA00022840"/>
    </source>
</evidence>